<sequence>MLRRAGDGVHHDDEGQRRPGNSAAGSDRRAHPFSAVRFQQFQKLGQQLSGCERAQAVPSGGRDFPRRGYPKSCGDRRVDDGESELAESGPEIGHHGIADDDDRRREGHAKAFRVQVDGRLGRRLGGPG</sequence>
<evidence type="ECO:0000256" key="1">
    <source>
        <dbReference type="SAM" id="MobiDB-lite"/>
    </source>
</evidence>
<protein>
    <submittedName>
        <fullName evidence="2">Uncharacterized protein</fullName>
    </submittedName>
</protein>
<dbReference type="AlphaFoldDB" id="A0A7C9ESQ7"/>
<feature type="region of interest" description="Disordered" evidence="1">
    <location>
        <begin position="1"/>
        <end position="32"/>
    </location>
</feature>
<proteinExistence type="predicted"/>
<evidence type="ECO:0000313" key="2">
    <source>
        <dbReference type="EMBL" id="MBA4667124.1"/>
    </source>
</evidence>
<dbReference type="EMBL" id="GISG01234403">
    <property type="protein sequence ID" value="MBA4667124.1"/>
    <property type="molecule type" value="Transcribed_RNA"/>
</dbReference>
<feature type="region of interest" description="Disordered" evidence="1">
    <location>
        <begin position="52"/>
        <end position="128"/>
    </location>
</feature>
<feature type="compositionally biased region" description="Basic and acidic residues" evidence="1">
    <location>
        <begin position="92"/>
        <end position="109"/>
    </location>
</feature>
<name>A0A7C9ESQ7_OPUST</name>
<organism evidence="2">
    <name type="scientific">Opuntia streptacantha</name>
    <name type="common">Prickly pear cactus</name>
    <name type="synonym">Opuntia cardona</name>
    <dbReference type="NCBI Taxonomy" id="393608"/>
    <lineage>
        <taxon>Eukaryota</taxon>
        <taxon>Viridiplantae</taxon>
        <taxon>Streptophyta</taxon>
        <taxon>Embryophyta</taxon>
        <taxon>Tracheophyta</taxon>
        <taxon>Spermatophyta</taxon>
        <taxon>Magnoliopsida</taxon>
        <taxon>eudicotyledons</taxon>
        <taxon>Gunneridae</taxon>
        <taxon>Pentapetalae</taxon>
        <taxon>Caryophyllales</taxon>
        <taxon>Cactineae</taxon>
        <taxon>Cactaceae</taxon>
        <taxon>Opuntioideae</taxon>
        <taxon>Opuntia</taxon>
    </lineage>
</organism>
<reference evidence="2" key="2">
    <citation type="submission" date="2020-07" db="EMBL/GenBank/DDBJ databases">
        <authorList>
            <person name="Vera ALvarez R."/>
            <person name="Arias-Moreno D.M."/>
            <person name="Jimenez-Jacinto V."/>
            <person name="Jimenez-Bremont J.F."/>
            <person name="Swaminathan K."/>
            <person name="Moose S.P."/>
            <person name="Guerrero-Gonzalez M.L."/>
            <person name="Marino-Ramirez L."/>
            <person name="Landsman D."/>
            <person name="Rodriguez-Kessler M."/>
            <person name="Delgado-Sanchez P."/>
        </authorList>
    </citation>
    <scope>NUCLEOTIDE SEQUENCE</scope>
    <source>
        <tissue evidence="2">Cladode</tissue>
    </source>
</reference>
<accession>A0A7C9ESQ7</accession>
<feature type="compositionally biased region" description="Basic and acidic residues" evidence="1">
    <location>
        <begin position="1"/>
        <end position="17"/>
    </location>
</feature>
<reference evidence="2" key="1">
    <citation type="journal article" date="2013" name="J. Plant Res.">
        <title>Effect of fungi and light on seed germination of three Opuntia species from semiarid lands of central Mexico.</title>
        <authorList>
            <person name="Delgado-Sanchez P."/>
            <person name="Jimenez-Bremont J.F."/>
            <person name="Guerrero-Gonzalez Mde L."/>
            <person name="Flores J."/>
        </authorList>
    </citation>
    <scope>NUCLEOTIDE SEQUENCE</scope>
    <source>
        <tissue evidence="2">Cladode</tissue>
    </source>
</reference>